<reference evidence="1" key="1">
    <citation type="submission" date="2020-04" db="EMBL/GenBank/DDBJ databases">
        <authorList>
            <person name="Chiriac C."/>
            <person name="Salcher M."/>
            <person name="Ghai R."/>
            <person name="Kavagutti S V."/>
        </authorList>
    </citation>
    <scope>NUCLEOTIDE SEQUENCE</scope>
</reference>
<accession>A0A6J5ND54</accession>
<dbReference type="EMBL" id="LR796613">
    <property type="protein sequence ID" value="CAB4155095.1"/>
    <property type="molecule type" value="Genomic_DNA"/>
</dbReference>
<name>A0A6J5ND54_9CAUD</name>
<sequence length="646" mass="70118">MAAFKINNFSGIRPRVPESLLPEGAATIARNCDFAYGELRNTKAGYGVNQMQNVPASIYTDDGLTFYTWTTDVNAVRSPIAKDTFHRLYYTGDGGVKVTDRIGTTLTGGPPASSYVVGVPRPTVAPALAVAITQYTSATASFAFKFHYEYGGVKYQEQDVTPTVVIDGAAYTFIPPAKLEETNEQAFPVLRMTATNTADSSQIFDVYTSNSSFDSTGGIYALSMSQDPGNDYYTATLATGVKEADKEARAYVYTYVNTYNEEGPPSAPVVVTTSPVVAVNVTVTKDAIGTYAPIKEIRIYRTPTGSTIADYFYVGSIAVLTEAGLTFVFNDNVKGEQLNEVLSSTDYYPPDPGLVGLMSLPNGILCAWKGNELHFSEAYKPWAWPPAYVKPLPNAIVGGIAHGSGAVITTVTQPYLVSGVSPDSMTTTRLNVDQAGVSKWSIAVVDGAVIYASNDGLVVLSGGTASLLQSQKFFTREVWRERYAAGLSGMRFAAWDGRLVVYSNNGAFIPFMIRVDEADGTMTDLFGFDANCGFNSPMADQFYYANGPYLYQFNGGPDQTATWQSREMVLPKPINFGFAQAVTTGTWTLEMYADGQLKHMEVLAQGTTNFRLPAGFKSDRWKIKLTGSGRFRELRVGETARDLVNV</sequence>
<evidence type="ECO:0000313" key="1">
    <source>
        <dbReference type="EMBL" id="CAB4155095.1"/>
    </source>
</evidence>
<gene>
    <name evidence="1" type="ORF">UFOVP653_72</name>
</gene>
<protein>
    <submittedName>
        <fullName evidence="1">Uncharacterized protein</fullName>
    </submittedName>
</protein>
<proteinExistence type="predicted"/>
<organism evidence="1">
    <name type="scientific">uncultured Caudovirales phage</name>
    <dbReference type="NCBI Taxonomy" id="2100421"/>
    <lineage>
        <taxon>Viruses</taxon>
        <taxon>Duplodnaviria</taxon>
        <taxon>Heunggongvirae</taxon>
        <taxon>Uroviricota</taxon>
        <taxon>Caudoviricetes</taxon>
        <taxon>Peduoviridae</taxon>
        <taxon>Maltschvirus</taxon>
        <taxon>Maltschvirus maltsch</taxon>
    </lineage>
</organism>